<dbReference type="GO" id="GO:0004385">
    <property type="term" value="F:GMP kinase activity"/>
    <property type="evidence" value="ECO:0007669"/>
    <property type="project" value="TreeGrafter"/>
</dbReference>
<evidence type="ECO:0000256" key="1">
    <source>
        <dbReference type="ARBA" id="ARBA00022679"/>
    </source>
</evidence>
<feature type="region of interest" description="Disordered" evidence="2">
    <location>
        <begin position="724"/>
        <end position="795"/>
    </location>
</feature>
<comment type="caution">
    <text evidence="4">The sequence shown here is derived from an EMBL/GenBank/DDBJ whole genome shotgun (WGS) entry which is preliminary data.</text>
</comment>
<keyword evidence="5" id="KW-1185">Reference proteome</keyword>
<dbReference type="SMART" id="SM00072">
    <property type="entry name" value="GuKc"/>
    <property type="match status" value="1"/>
</dbReference>
<dbReference type="SUPFAM" id="SSF52058">
    <property type="entry name" value="L domain-like"/>
    <property type="match status" value="1"/>
</dbReference>
<feature type="compositionally biased region" description="Polar residues" evidence="2">
    <location>
        <begin position="574"/>
        <end position="583"/>
    </location>
</feature>
<dbReference type="Pfam" id="PF14580">
    <property type="entry name" value="LRR_9"/>
    <property type="match status" value="1"/>
</dbReference>
<dbReference type="Proteomes" id="UP001219934">
    <property type="component" value="Unassembled WGS sequence"/>
</dbReference>
<dbReference type="PROSITE" id="PS51450">
    <property type="entry name" value="LRR"/>
    <property type="match status" value="6"/>
</dbReference>
<dbReference type="PROSITE" id="PS50052">
    <property type="entry name" value="GUANYLATE_KINASE_2"/>
    <property type="match status" value="1"/>
</dbReference>
<dbReference type="Gene3D" id="3.80.10.10">
    <property type="entry name" value="Ribonuclease Inhibitor"/>
    <property type="match status" value="2"/>
</dbReference>
<dbReference type="SUPFAM" id="SSF52540">
    <property type="entry name" value="P-loop containing nucleoside triphosphate hydrolases"/>
    <property type="match status" value="1"/>
</dbReference>
<feature type="region of interest" description="Disordered" evidence="2">
    <location>
        <begin position="669"/>
        <end position="710"/>
    </location>
</feature>
<dbReference type="PANTHER" id="PTHR23117">
    <property type="entry name" value="GUANYLATE KINASE-RELATED"/>
    <property type="match status" value="1"/>
</dbReference>
<dbReference type="FunFam" id="3.80.10.10:FF:000191">
    <property type="entry name" value="Leucine rich repeats and guanylate kinase domain containing"/>
    <property type="match status" value="1"/>
</dbReference>
<organism evidence="4 5">
    <name type="scientific">Pogonophryne albipinna</name>
    <dbReference type="NCBI Taxonomy" id="1090488"/>
    <lineage>
        <taxon>Eukaryota</taxon>
        <taxon>Metazoa</taxon>
        <taxon>Chordata</taxon>
        <taxon>Craniata</taxon>
        <taxon>Vertebrata</taxon>
        <taxon>Euteleostomi</taxon>
        <taxon>Actinopterygii</taxon>
        <taxon>Neopterygii</taxon>
        <taxon>Teleostei</taxon>
        <taxon>Neoteleostei</taxon>
        <taxon>Acanthomorphata</taxon>
        <taxon>Eupercaria</taxon>
        <taxon>Perciformes</taxon>
        <taxon>Notothenioidei</taxon>
        <taxon>Pogonophryne</taxon>
    </lineage>
</organism>
<dbReference type="AlphaFoldDB" id="A0AAD6F8P2"/>
<dbReference type="Pfam" id="PF00625">
    <property type="entry name" value="Guanylate_kin"/>
    <property type="match status" value="1"/>
</dbReference>
<dbReference type="Gene3D" id="3.40.50.300">
    <property type="entry name" value="P-loop containing nucleotide triphosphate hydrolases"/>
    <property type="match status" value="1"/>
</dbReference>
<evidence type="ECO:0000313" key="5">
    <source>
        <dbReference type="Proteomes" id="UP001219934"/>
    </source>
</evidence>
<dbReference type="InterPro" id="IPR008145">
    <property type="entry name" value="GK/Ca_channel_bsu"/>
</dbReference>
<dbReference type="PANTHER" id="PTHR23117:SF18">
    <property type="entry name" value="LEUCINE-RICH REPEAT AND GUANYLATE KINASE DOMAIN-CONTAINING PROTEIN"/>
    <property type="match status" value="1"/>
</dbReference>
<dbReference type="InterPro" id="IPR008144">
    <property type="entry name" value="Guanylate_kin-like_dom"/>
</dbReference>
<dbReference type="SMART" id="SM00365">
    <property type="entry name" value="LRR_SD22"/>
    <property type="match status" value="7"/>
</dbReference>
<dbReference type="InterPro" id="IPR001611">
    <property type="entry name" value="Leu-rich_rpt"/>
</dbReference>
<feature type="compositionally biased region" description="Low complexity" evidence="2">
    <location>
        <begin position="682"/>
        <end position="694"/>
    </location>
</feature>
<dbReference type="FunFam" id="3.40.50.300:FF:000828">
    <property type="entry name" value="leucine-rich repeat and guanylate kinase domain-containing protein-like"/>
    <property type="match status" value="1"/>
</dbReference>
<feature type="domain" description="Guanylate kinase-like" evidence="3">
    <location>
        <begin position="375"/>
        <end position="558"/>
    </location>
</feature>
<dbReference type="EMBL" id="JAPTMU010000022">
    <property type="protein sequence ID" value="KAJ4924822.1"/>
    <property type="molecule type" value="Genomic_DNA"/>
</dbReference>
<gene>
    <name evidence="4" type="ORF">JOQ06_003772</name>
</gene>
<dbReference type="InterPro" id="IPR027417">
    <property type="entry name" value="P-loop_NTPase"/>
</dbReference>
<reference evidence="4" key="1">
    <citation type="submission" date="2022-11" db="EMBL/GenBank/DDBJ databases">
        <title>Chromosome-level genome of Pogonophryne albipinna.</title>
        <authorList>
            <person name="Jo E."/>
        </authorList>
    </citation>
    <scope>NUCLEOTIDE SEQUENCE</scope>
    <source>
        <strain evidence="4">SGF0006</strain>
        <tissue evidence="4">Muscle</tissue>
    </source>
</reference>
<dbReference type="GO" id="GO:0005829">
    <property type="term" value="C:cytosol"/>
    <property type="evidence" value="ECO:0007669"/>
    <property type="project" value="TreeGrafter"/>
</dbReference>
<feature type="compositionally biased region" description="Low complexity" evidence="2">
    <location>
        <begin position="22"/>
        <end position="32"/>
    </location>
</feature>
<feature type="region of interest" description="Disordered" evidence="2">
    <location>
        <begin position="1"/>
        <end position="35"/>
    </location>
</feature>
<accession>A0AAD6F8P2</accession>
<keyword evidence="1" id="KW-0808">Transferase</keyword>
<protein>
    <recommendedName>
        <fullName evidence="3">Guanylate kinase-like domain-containing protein</fullName>
    </recommendedName>
</protein>
<name>A0AAD6F8P2_9TELE</name>
<dbReference type="CDD" id="cd00071">
    <property type="entry name" value="GMPK"/>
    <property type="match status" value="1"/>
</dbReference>
<feature type="region of interest" description="Disordered" evidence="2">
    <location>
        <begin position="566"/>
        <end position="616"/>
    </location>
</feature>
<evidence type="ECO:0000259" key="3">
    <source>
        <dbReference type="PROSITE" id="PS50052"/>
    </source>
</evidence>
<sequence>MKETESEELSSASPSCCPPPGSHSAAPPAEAPGCQELEENRDMEIKQVTLHKRSGQVKDHSKKVGVLTADVVSSCVSNLGRFGSGLHHLNHHLSLPSQDLSDVSVLSKYVHLKMLELPHNKIKDLSCVSHMPYLVTLDASHNEISSFFGFQPPMNLKEVNFSHNRITKMEDLSAYSSLCNLDLDYNSLSEITGLEQCFKLTHLSVAHNTISRISGLHSLPLTHLCLRGNQLERIEGLEDLKCLQVLDLSLNRITSLSGLLNLHLLGSINLEKNMISEIQECKHIHDIFLLRDLNLVGNPVQDQPDYRLAVIFLLQHLTVLDQEKVTVEEKVSSVNQFDPPLDVVAARDHMTHLVYQLMQPQVLYDSTMPTTDSPYPMLVLTGPQGCGKRELAHRLCQELNEYFAHGTSHTTRGPYFGEEDGIDCHFVSEEDFQNMIHMGKFIQTMQYGGHSYGLSREAIEEVAREGLACCVHMELEGVFSLKNSYFEPRYILLIPTQMDKYMGHLTSRDLYTQAQIDMAVSRVELYANTNRQRLGFFDNVIPCDDWEEAYQSLRQVVKEYLLLEEQEEGENNNRGSPDNTSNGHEPEEKLTSPRSGSGALASHSATPIDPSDPSYRNYFTKIQEELSPQKNPVELASIRRREHLVREAMVGKSPGVYSQLFKSFAQSAPSSLQNPDAHVNEASSSSDESRASSALTVPGSAGGLNDSVEPQDISVLGHNLETIKDQTPEATRPGTDLLDVVVSPSSDKRPGSNNKPILPPIPAGRKTPASPSPATSPRPSPHPAGGEGGDVDREG</sequence>
<evidence type="ECO:0000256" key="2">
    <source>
        <dbReference type="SAM" id="MobiDB-lite"/>
    </source>
</evidence>
<feature type="compositionally biased region" description="Pro residues" evidence="2">
    <location>
        <begin position="770"/>
        <end position="782"/>
    </location>
</feature>
<evidence type="ECO:0000313" key="4">
    <source>
        <dbReference type="EMBL" id="KAJ4924822.1"/>
    </source>
</evidence>
<proteinExistence type="predicted"/>
<dbReference type="InterPro" id="IPR032675">
    <property type="entry name" value="LRR_dom_sf"/>
</dbReference>